<reference evidence="3 4" key="1">
    <citation type="journal article" date="2023" name="Microbiol. Resour. Announc.">
        <title>Complete Genome Sequence of Imperialibacter roseus strain P4T.</title>
        <authorList>
            <person name="Tizabi D.R."/>
            <person name="Bachvaroff T."/>
            <person name="Hill R.T."/>
        </authorList>
    </citation>
    <scope>NUCLEOTIDE SEQUENCE [LARGE SCALE GENOMIC DNA]</scope>
    <source>
        <strain evidence="3 4">P4T</strain>
    </source>
</reference>
<feature type="domain" description="LysM" evidence="2">
    <location>
        <begin position="101"/>
        <end position="144"/>
    </location>
</feature>
<keyword evidence="4" id="KW-1185">Reference proteome</keyword>
<evidence type="ECO:0000313" key="3">
    <source>
        <dbReference type="EMBL" id="WOK04355.1"/>
    </source>
</evidence>
<accession>A0ABZ0IJ61</accession>
<feature type="domain" description="LysM" evidence="2">
    <location>
        <begin position="39"/>
        <end position="82"/>
    </location>
</feature>
<dbReference type="PROSITE" id="PS51782">
    <property type="entry name" value="LYSM"/>
    <property type="match status" value="3"/>
</dbReference>
<dbReference type="Pfam" id="PF01476">
    <property type="entry name" value="LysM"/>
    <property type="match status" value="3"/>
</dbReference>
<sequence length="355" mass="39247">MNYLRVLKAVFLLTMITNLSFGAEMDSVRLEKREGKQFVIHRVGQGETLYAISRRYQSSVEEISKTNNLSGNSVAIGQEIAIPWKGDVPKSMNQNSTSGQLYHTVEAGQTLYAISRQYDVSVDEIKRLNNLTSNELSTGQQLVVKKGQKPVEQTAPVKAEPATPKNPQLTYHTVAPSETLFSISQKYDVSVDDIKKWNDLKGNSLSVGQELAIGKPATIKAPVVVVEETPTREKKKELVVSEASNGSLKQINKQGYTRDTASVAGYEKVVEEGFAMVIENSPETRKFLALHRTAPIGAILEVKNRMNGRSIYVRVVGKLPDTGANNKVLIRLSEKAFQRLESVDPKVPVEVSYVP</sequence>
<dbReference type="SMART" id="SM00257">
    <property type="entry name" value="LysM"/>
    <property type="match status" value="3"/>
</dbReference>
<evidence type="ECO:0000256" key="1">
    <source>
        <dbReference type="SAM" id="SignalP"/>
    </source>
</evidence>
<dbReference type="PANTHER" id="PTHR33734">
    <property type="entry name" value="LYSM DOMAIN-CONTAINING GPI-ANCHORED PROTEIN 2"/>
    <property type="match status" value="1"/>
</dbReference>
<evidence type="ECO:0000313" key="4">
    <source>
        <dbReference type="Proteomes" id="UP001302349"/>
    </source>
</evidence>
<dbReference type="Gene3D" id="3.10.350.10">
    <property type="entry name" value="LysM domain"/>
    <property type="match status" value="3"/>
</dbReference>
<name>A0ABZ0IJ61_9BACT</name>
<dbReference type="EMBL" id="CP136051">
    <property type="protein sequence ID" value="WOK04355.1"/>
    <property type="molecule type" value="Genomic_DNA"/>
</dbReference>
<dbReference type="RefSeq" id="WP_317487167.1">
    <property type="nucleotide sequence ID" value="NZ_CP136051.1"/>
</dbReference>
<dbReference type="CDD" id="cd00118">
    <property type="entry name" value="LysM"/>
    <property type="match status" value="3"/>
</dbReference>
<feature type="signal peptide" evidence="1">
    <location>
        <begin position="1"/>
        <end position="22"/>
    </location>
</feature>
<proteinExistence type="predicted"/>
<evidence type="ECO:0000259" key="2">
    <source>
        <dbReference type="PROSITE" id="PS51782"/>
    </source>
</evidence>
<dbReference type="Proteomes" id="UP001302349">
    <property type="component" value="Chromosome"/>
</dbReference>
<dbReference type="Gene3D" id="2.40.40.10">
    <property type="entry name" value="RlpA-like domain"/>
    <property type="match status" value="1"/>
</dbReference>
<dbReference type="SUPFAM" id="SSF54106">
    <property type="entry name" value="LysM domain"/>
    <property type="match status" value="3"/>
</dbReference>
<dbReference type="InterPro" id="IPR036908">
    <property type="entry name" value="RlpA-like_sf"/>
</dbReference>
<feature type="domain" description="LysM" evidence="2">
    <location>
        <begin position="170"/>
        <end position="213"/>
    </location>
</feature>
<dbReference type="PANTHER" id="PTHR33734:SF22">
    <property type="entry name" value="MEMBRANE-BOUND LYTIC MUREIN TRANSGLYCOSYLASE D"/>
    <property type="match status" value="1"/>
</dbReference>
<gene>
    <name evidence="3" type="ORF">RT717_14845</name>
</gene>
<protein>
    <submittedName>
        <fullName evidence="3">LysM peptidoglycan-binding domain-containing protein</fullName>
    </submittedName>
</protein>
<feature type="chain" id="PRO_5045230409" evidence="1">
    <location>
        <begin position="23"/>
        <end position="355"/>
    </location>
</feature>
<organism evidence="3 4">
    <name type="scientific">Imperialibacter roseus</name>
    <dbReference type="NCBI Taxonomy" id="1324217"/>
    <lineage>
        <taxon>Bacteria</taxon>
        <taxon>Pseudomonadati</taxon>
        <taxon>Bacteroidota</taxon>
        <taxon>Cytophagia</taxon>
        <taxon>Cytophagales</taxon>
        <taxon>Flammeovirgaceae</taxon>
        <taxon>Imperialibacter</taxon>
    </lineage>
</organism>
<keyword evidence="1" id="KW-0732">Signal</keyword>
<dbReference type="InterPro" id="IPR018392">
    <property type="entry name" value="LysM"/>
</dbReference>
<dbReference type="InterPro" id="IPR036779">
    <property type="entry name" value="LysM_dom_sf"/>
</dbReference>